<reference evidence="6 7" key="1">
    <citation type="submission" date="2022-12" db="EMBL/GenBank/DDBJ databases">
        <title>Sphingomonas abieness sp. nov., an endophytic bacterium isolated from Abies koreana.</title>
        <authorList>
            <person name="Jiang L."/>
            <person name="Lee J."/>
        </authorList>
    </citation>
    <scope>NUCLEOTIDE SEQUENCE [LARGE SCALE GENOMIC DNA]</scope>
    <source>
        <strain evidence="7">PAMB 00755</strain>
    </source>
</reference>
<keyword evidence="7" id="KW-1185">Reference proteome</keyword>
<dbReference type="InterPro" id="IPR036138">
    <property type="entry name" value="PBP_dimer_sf"/>
</dbReference>
<dbReference type="InterPro" id="IPR005311">
    <property type="entry name" value="PBP_dimer"/>
</dbReference>
<dbReference type="Pfam" id="PF00905">
    <property type="entry name" value="Transpeptidase"/>
    <property type="match status" value="1"/>
</dbReference>
<keyword evidence="2" id="KW-0645">Protease</keyword>
<evidence type="ECO:0000256" key="1">
    <source>
        <dbReference type="ARBA" id="ARBA00004370"/>
    </source>
</evidence>
<evidence type="ECO:0000256" key="2">
    <source>
        <dbReference type="ARBA" id="ARBA00022645"/>
    </source>
</evidence>
<dbReference type="RefSeq" id="WP_270079175.1">
    <property type="nucleotide sequence ID" value="NZ_CP115174.1"/>
</dbReference>
<dbReference type="InterPro" id="IPR012338">
    <property type="entry name" value="Beta-lactam/transpept-like"/>
</dbReference>
<dbReference type="InterPro" id="IPR001460">
    <property type="entry name" value="PCN-bd_Tpept"/>
</dbReference>
<dbReference type="SUPFAM" id="SSF56519">
    <property type="entry name" value="Penicillin binding protein dimerisation domain"/>
    <property type="match status" value="1"/>
</dbReference>
<dbReference type="EMBL" id="CP115174">
    <property type="protein sequence ID" value="WBO24555.1"/>
    <property type="molecule type" value="Genomic_DNA"/>
</dbReference>
<dbReference type="Pfam" id="PF03717">
    <property type="entry name" value="PBP_dimer"/>
    <property type="match status" value="1"/>
</dbReference>
<dbReference type="SUPFAM" id="SSF56601">
    <property type="entry name" value="beta-lactamase/transpeptidase-like"/>
    <property type="match status" value="1"/>
</dbReference>
<sequence length="556" mass="59758">MVVMLLFLGVVGVIALRLLFMSIFSTGAAPTPAGDGLLPARGDIVDRNGIPLASTIQAWSIGLHPRKLVNDPMDVAQKLNALMPEHSVADYFAMLRSNKNFIYLRRRATPELVAQVNAIGEPGIALAQEPERLYPQTSLAAHVLGWTDIDGRGVFGMERVLNDRLLDPAKRGTPVELSIDARVQAALEQELGAAKDKFTAAAGSGIVMDVRTGEVIAMASLPTFNPNDPGGTPIDNLRNNTTQSVYELGSTFKAITLANAIQSGVIKSMAQKYDATAPLQVGRFKIHDDEPAGRWLDIPEMFVKSSNIVTARIADELGQQREMDMFHRLGFGQAPEVELKAKARPLWPVYWGRTTVMTVAYGHGLAVTPLNLAIAYSALVNGGVYHPATLLKRGPDNPVPAGHRVISEATSARMRQLLRIVVMPAAGGTGRKADVPGFRLGGKTGTAEKAQNGGYNKKLNVSTFAGVFPMDDPKYMIMMTLDGPHATADTFGFTTAAWVVGPAIGRAVSRIGPLLGVIPDERHDVDESDLLPLIWRPDVAKKAQLTGAAAAKQDKE</sequence>
<feature type="domain" description="Penicillin-binding protein dimerisation" evidence="5">
    <location>
        <begin position="39"/>
        <end position="146"/>
    </location>
</feature>
<dbReference type="Gene3D" id="3.90.1310.10">
    <property type="entry name" value="Penicillin-binding protein 2a (Domain 2)"/>
    <property type="match status" value="1"/>
</dbReference>
<gene>
    <name evidence="6" type="ORF">PBT88_04440</name>
</gene>
<evidence type="ECO:0000259" key="4">
    <source>
        <dbReference type="Pfam" id="PF00905"/>
    </source>
</evidence>
<evidence type="ECO:0000313" key="7">
    <source>
        <dbReference type="Proteomes" id="UP001210865"/>
    </source>
</evidence>
<evidence type="ECO:0000313" key="6">
    <source>
        <dbReference type="EMBL" id="WBO24555.1"/>
    </source>
</evidence>
<dbReference type="Gene3D" id="3.40.710.10">
    <property type="entry name" value="DD-peptidase/beta-lactamase superfamily"/>
    <property type="match status" value="1"/>
</dbReference>
<protein>
    <submittedName>
        <fullName evidence="6">Penicillin-binding protein 2</fullName>
    </submittedName>
</protein>
<proteinExistence type="predicted"/>
<organism evidence="6 7">
    <name type="scientific">Sphingomonas abietis</name>
    <dbReference type="NCBI Taxonomy" id="3012344"/>
    <lineage>
        <taxon>Bacteria</taxon>
        <taxon>Pseudomonadati</taxon>
        <taxon>Pseudomonadota</taxon>
        <taxon>Alphaproteobacteria</taxon>
        <taxon>Sphingomonadales</taxon>
        <taxon>Sphingomonadaceae</taxon>
        <taxon>Sphingomonas</taxon>
    </lineage>
</organism>
<dbReference type="InterPro" id="IPR050515">
    <property type="entry name" value="Beta-lactam/transpept"/>
</dbReference>
<keyword evidence="2" id="KW-0121">Carboxypeptidase</keyword>
<dbReference type="Proteomes" id="UP001210865">
    <property type="component" value="Chromosome"/>
</dbReference>
<dbReference type="Gene3D" id="1.10.150.770">
    <property type="match status" value="1"/>
</dbReference>
<feature type="domain" description="Penicillin-binding protein transpeptidase" evidence="4">
    <location>
        <begin position="203"/>
        <end position="489"/>
    </location>
</feature>
<dbReference type="PANTHER" id="PTHR30627">
    <property type="entry name" value="PEPTIDOGLYCAN D,D-TRANSPEPTIDASE"/>
    <property type="match status" value="1"/>
</dbReference>
<dbReference type="Gene3D" id="3.30.450.330">
    <property type="match status" value="1"/>
</dbReference>
<name>A0ABY7NUT5_9SPHN</name>
<evidence type="ECO:0000256" key="3">
    <source>
        <dbReference type="ARBA" id="ARBA00023136"/>
    </source>
</evidence>
<evidence type="ECO:0000259" key="5">
    <source>
        <dbReference type="Pfam" id="PF03717"/>
    </source>
</evidence>
<accession>A0ABY7NUT5</accession>
<comment type="subcellular location">
    <subcellularLocation>
        <location evidence="1">Membrane</location>
    </subcellularLocation>
</comment>
<dbReference type="PANTHER" id="PTHR30627:SF1">
    <property type="entry name" value="PEPTIDOGLYCAN D,D-TRANSPEPTIDASE FTSI"/>
    <property type="match status" value="1"/>
</dbReference>
<keyword evidence="3" id="KW-0472">Membrane</keyword>
<keyword evidence="2" id="KW-0378">Hydrolase</keyword>